<dbReference type="InterPro" id="IPR003018">
    <property type="entry name" value="GAF"/>
</dbReference>
<dbReference type="InterPro" id="IPR000719">
    <property type="entry name" value="Prot_kinase_dom"/>
</dbReference>
<dbReference type="PANTHER" id="PTHR43642:SF1">
    <property type="entry name" value="HYBRID SIGNAL TRANSDUCTION HISTIDINE KINASE G"/>
    <property type="match status" value="1"/>
</dbReference>
<evidence type="ECO:0000313" key="6">
    <source>
        <dbReference type="EMBL" id="MDQ0517335.1"/>
    </source>
</evidence>
<name>A0ABU0M952_9HYPH</name>
<accession>A0ABU0M952</accession>
<dbReference type="Gene3D" id="3.30.565.10">
    <property type="entry name" value="Histidine kinase-like ATPase, C-terminal domain"/>
    <property type="match status" value="1"/>
</dbReference>
<dbReference type="PROSITE" id="PS50011">
    <property type="entry name" value="PROTEIN_KINASE_DOM"/>
    <property type="match status" value="1"/>
</dbReference>
<dbReference type="SUPFAM" id="SSF47384">
    <property type="entry name" value="Homodimeric domain of signal transducing histidine kinase"/>
    <property type="match status" value="1"/>
</dbReference>
<comment type="catalytic activity">
    <reaction evidence="1">
        <text>ATP + protein L-histidine = ADP + protein N-phospho-L-histidine.</text>
        <dbReference type="EC" id="2.7.13.3"/>
    </reaction>
</comment>
<dbReference type="InterPro" id="IPR029016">
    <property type="entry name" value="GAF-like_dom_sf"/>
</dbReference>
<gene>
    <name evidence="6" type="ORF">QO015_002948</name>
</gene>
<dbReference type="SUPFAM" id="SSF52540">
    <property type="entry name" value="P-loop containing nucleoside triphosphate hydrolases"/>
    <property type="match status" value="1"/>
</dbReference>
<dbReference type="InterPro" id="IPR004358">
    <property type="entry name" value="Sig_transdc_His_kin-like_C"/>
</dbReference>
<dbReference type="Pfam" id="PF02518">
    <property type="entry name" value="HATPase_c"/>
    <property type="match status" value="1"/>
</dbReference>
<proteinExistence type="predicted"/>
<dbReference type="SMART" id="SM00220">
    <property type="entry name" value="S_TKc"/>
    <property type="match status" value="1"/>
</dbReference>
<feature type="domain" description="Protein kinase" evidence="4">
    <location>
        <begin position="1"/>
        <end position="294"/>
    </location>
</feature>
<dbReference type="Gene3D" id="1.10.287.130">
    <property type="match status" value="1"/>
</dbReference>
<dbReference type="InterPro" id="IPR053159">
    <property type="entry name" value="Hybrid_Histidine_Kinase"/>
</dbReference>
<dbReference type="PANTHER" id="PTHR43642">
    <property type="entry name" value="HYBRID SIGNAL TRANSDUCTION HISTIDINE KINASE G"/>
    <property type="match status" value="1"/>
</dbReference>
<dbReference type="Gene3D" id="3.40.50.300">
    <property type="entry name" value="P-loop containing nucleotide triphosphate hydrolases"/>
    <property type="match status" value="1"/>
</dbReference>
<dbReference type="GO" id="GO:0016301">
    <property type="term" value="F:kinase activity"/>
    <property type="evidence" value="ECO:0007669"/>
    <property type="project" value="UniProtKB-KW"/>
</dbReference>
<sequence length="1714" mass="184068">MHSSSHVSDVSREHVVAAPQSPYLLSNQLASRLGSKDADWLSSLAISERSTETGIDDCLARDAEGRDWRIRLADWNTPAASRLQFEAGLALTLGDTLAEPPLFIGEEDRLALVYPARTGRSLAEFAGRPMAIAAFLDRAAAVAGALARLHAASVIHGRLSPDRILIGPDGQSRFIGFAWMAAAEFGASEDRRVADADLPYAAPELIRPDASPADARSDLYALGVLLHELLTGSTPLSADDLPGWLHAHVAVEAPSARLARPDVPEIVDAILHRLLAKDPRARYQTARALEADLTRVARSVAATGEAETFELARGEFAEPARHAAHLVGRSQPLAAMGEFYAAFLASSQRRIVLVSGEPGAGKSVLVETFLNDARRGDAICASGKGVELRQGTPFAPMAELLRTALAQLMAGDESALEAARSRLAGVVGGARVLADLVPEATILPPSSQTIADVPAHLAQARSARVIAESLAALATADAPLVLFLDDLQWFDQGSLNVLRQLCEEPPRHVFLVASYRSEAEGRKAVRDILSVARNSAAFAIELKLGPLTERDTNALVAFVLKSRPEEVRPIAFVVHRETGGNPFHIGQLLQRSLDQQVLHFDADRQEWIWNEHRRREPHEIAGLMLERINALPPLQRSFLQRCASLGGRATAAFAAALSGASVEETVRAAQALVAAGLIRRSGSEFVIAHDRVLEAAYAAMSPAHRAREHLGNARLLAAGHLNPDPDRAFEIASQIERCDLGDLSAEERPAFAAILLRAARTCRSAGEARRALHFVELIRRILPAAGPGDRSPLAFETEWLQCDCLLALGRVDEALEALAEVSGLAGDAVAFADTCRLRAIAWTIKSSYPLAIEAALDGLRALDIDLETRVGPAALERNYRACLEKLDAVGIDALIALPEATDPRARSALALLSTLISSFFVEGELRFLHVLKMLELTLAHGSTPEASYGLAWFGVLGAHYFGAYESGATYSMAASRLAKRDGYEAQRTAAFIALDQVAAWTLPMRTALGHAREGARVGQAAGDLGMACYARNHIASDMLVVGDPLDRIRTELVDSIAMTREVGYRDIELILTAQINLVDALSSGDIASTVSDPELETTSVATQFWVKHYAGLQSFFVGSLEAAMADLERAESMAWAAPAHIDTANNCFFLALAEARLTPPDTGEGRRMAEARERFAAWSRLNPETFSAKHLMLEAEAARLAGRASEAIALYGRAAKAAAQAKFVQDEALAQELAAGFYRAAELGAPAEGCLAAAMRHYRLWGAHAKAAALGGDIGSSAGRDPVHLAPERLQNELDLSVMTAASQALAEEIGLEQVVRSLMKSMVVHAGAQFGLLVLLRQGEAVIEAVARVRVKEVEIELQPKARPEELMPASVLKTVLRTARPVTLADAAVEASQRGLSMGGRAIRSLACIPLVKRGELIGVLYLENALSADVFTPRRMAMLEVLAPQAAISLDAARLYGDLMDENLRRAQAEFELREARSDLARANQMTAMGSLATSIAHEINQPLASLVAQADAGLRWLNRKEPDLGEVANSLGSIREAGRRAADIIAALRSLVKQEPARLGLVVIDDVLHEVLKIAAADIAASGTELRLELGGDRRPIMANETQLQQVFFNIITNAIQAMAGRDQSERRLRIGSRATDDAIEVTIEDAGCGMSEETMARIFRPFFTTKASGMGVGLAICRSIVELHGGSLEARSVEGTGSTFVVRIPIARD</sequence>
<dbReference type="Gene3D" id="3.30.450.40">
    <property type="match status" value="1"/>
</dbReference>
<dbReference type="EC" id="2.7.13.3" evidence="2"/>
<dbReference type="InterPro" id="IPR003594">
    <property type="entry name" value="HATPase_dom"/>
</dbReference>
<dbReference type="SUPFAM" id="SSF55874">
    <property type="entry name" value="ATPase domain of HSP90 chaperone/DNA topoisomerase II/histidine kinase"/>
    <property type="match status" value="1"/>
</dbReference>
<keyword evidence="6" id="KW-0808">Transferase</keyword>
<dbReference type="SUPFAM" id="SSF56112">
    <property type="entry name" value="Protein kinase-like (PK-like)"/>
    <property type="match status" value="1"/>
</dbReference>
<dbReference type="RefSeq" id="WP_266278499.1">
    <property type="nucleotide sequence ID" value="NZ_JAPKNF010000001.1"/>
</dbReference>
<evidence type="ECO:0000259" key="5">
    <source>
        <dbReference type="PROSITE" id="PS50109"/>
    </source>
</evidence>
<keyword evidence="7" id="KW-1185">Reference proteome</keyword>
<keyword evidence="3" id="KW-0597">Phosphoprotein</keyword>
<dbReference type="Pfam" id="PF00069">
    <property type="entry name" value="Pkinase"/>
    <property type="match status" value="1"/>
</dbReference>
<dbReference type="Pfam" id="PF13191">
    <property type="entry name" value="AAA_16"/>
    <property type="match status" value="1"/>
</dbReference>
<organism evidence="6 7">
    <name type="scientific">Kaistia geumhonensis</name>
    <dbReference type="NCBI Taxonomy" id="410839"/>
    <lineage>
        <taxon>Bacteria</taxon>
        <taxon>Pseudomonadati</taxon>
        <taxon>Pseudomonadota</taxon>
        <taxon>Alphaproteobacteria</taxon>
        <taxon>Hyphomicrobiales</taxon>
        <taxon>Kaistiaceae</taxon>
        <taxon>Kaistia</taxon>
    </lineage>
</organism>
<dbReference type="InterPro" id="IPR036890">
    <property type="entry name" value="HATPase_C_sf"/>
</dbReference>
<evidence type="ECO:0000256" key="3">
    <source>
        <dbReference type="ARBA" id="ARBA00022553"/>
    </source>
</evidence>
<dbReference type="InterPro" id="IPR005467">
    <property type="entry name" value="His_kinase_dom"/>
</dbReference>
<dbReference type="EMBL" id="JAUSWJ010000001">
    <property type="protein sequence ID" value="MDQ0517335.1"/>
    <property type="molecule type" value="Genomic_DNA"/>
</dbReference>
<dbReference type="SMART" id="SM00065">
    <property type="entry name" value="GAF"/>
    <property type="match status" value="1"/>
</dbReference>
<dbReference type="PRINTS" id="PR00344">
    <property type="entry name" value="BCTRLSENSOR"/>
</dbReference>
<dbReference type="Gene3D" id="1.10.510.10">
    <property type="entry name" value="Transferase(Phosphotransferase) domain 1"/>
    <property type="match status" value="1"/>
</dbReference>
<comment type="caution">
    <text evidence="6">The sequence shown here is derived from an EMBL/GenBank/DDBJ whole genome shotgun (WGS) entry which is preliminary data.</text>
</comment>
<dbReference type="Pfam" id="PF13185">
    <property type="entry name" value="GAF_2"/>
    <property type="match status" value="1"/>
</dbReference>
<dbReference type="SMART" id="SM00388">
    <property type="entry name" value="HisKA"/>
    <property type="match status" value="1"/>
</dbReference>
<dbReference type="SUPFAM" id="SSF55781">
    <property type="entry name" value="GAF domain-like"/>
    <property type="match status" value="1"/>
</dbReference>
<evidence type="ECO:0000256" key="2">
    <source>
        <dbReference type="ARBA" id="ARBA00012438"/>
    </source>
</evidence>
<protein>
    <recommendedName>
        <fullName evidence="2">histidine kinase</fullName>
        <ecNumber evidence="2">2.7.13.3</ecNumber>
    </recommendedName>
</protein>
<evidence type="ECO:0000259" key="4">
    <source>
        <dbReference type="PROSITE" id="PS50011"/>
    </source>
</evidence>
<dbReference type="InterPro" id="IPR011009">
    <property type="entry name" value="Kinase-like_dom_sf"/>
</dbReference>
<evidence type="ECO:0000313" key="7">
    <source>
        <dbReference type="Proteomes" id="UP001223743"/>
    </source>
</evidence>
<dbReference type="InterPro" id="IPR036097">
    <property type="entry name" value="HisK_dim/P_sf"/>
</dbReference>
<dbReference type="InterPro" id="IPR041664">
    <property type="entry name" value="AAA_16"/>
</dbReference>
<keyword evidence="6" id="KW-0418">Kinase</keyword>
<feature type="domain" description="Histidine kinase" evidence="5">
    <location>
        <begin position="1498"/>
        <end position="1713"/>
    </location>
</feature>
<dbReference type="Proteomes" id="UP001223743">
    <property type="component" value="Unassembled WGS sequence"/>
</dbReference>
<dbReference type="Pfam" id="PF00512">
    <property type="entry name" value="HisKA"/>
    <property type="match status" value="1"/>
</dbReference>
<evidence type="ECO:0000256" key="1">
    <source>
        <dbReference type="ARBA" id="ARBA00000085"/>
    </source>
</evidence>
<dbReference type="CDD" id="cd00082">
    <property type="entry name" value="HisKA"/>
    <property type="match status" value="1"/>
</dbReference>
<dbReference type="InterPro" id="IPR027417">
    <property type="entry name" value="P-loop_NTPase"/>
</dbReference>
<reference evidence="6 7" key="1">
    <citation type="submission" date="2023-07" db="EMBL/GenBank/DDBJ databases">
        <title>Genomic Encyclopedia of Type Strains, Phase IV (KMG-IV): sequencing the most valuable type-strain genomes for metagenomic binning, comparative biology and taxonomic classification.</title>
        <authorList>
            <person name="Goeker M."/>
        </authorList>
    </citation>
    <scope>NUCLEOTIDE SEQUENCE [LARGE SCALE GENOMIC DNA]</scope>
    <source>
        <strain evidence="6 7">B1-1</strain>
    </source>
</reference>
<dbReference type="SMART" id="SM00387">
    <property type="entry name" value="HATPase_c"/>
    <property type="match status" value="1"/>
</dbReference>
<dbReference type="InterPro" id="IPR003661">
    <property type="entry name" value="HisK_dim/P_dom"/>
</dbReference>
<dbReference type="PROSITE" id="PS50109">
    <property type="entry name" value="HIS_KIN"/>
    <property type="match status" value="1"/>
</dbReference>